<dbReference type="GO" id="GO:0016301">
    <property type="term" value="F:kinase activity"/>
    <property type="evidence" value="ECO:0007669"/>
    <property type="project" value="UniProtKB-KW"/>
</dbReference>
<dbReference type="Pfam" id="PF07804">
    <property type="entry name" value="HipA_C"/>
    <property type="match status" value="1"/>
</dbReference>
<proteinExistence type="predicted"/>
<evidence type="ECO:0000256" key="1">
    <source>
        <dbReference type="ARBA" id="ARBA00022679"/>
    </source>
</evidence>
<sequence length="395" mass="46451">MKVILMNQNKKVLLAEMDENNTFQKIYEFYDINYAPLSLYNAYNHNENVLVALNSWFKGRGIPAWRQNIEKLLERLNVVSPTELLNKAYGLSLSDQYWIKEEQQNLKWKDINFFTNDFEYKDYLDVSLNSNSRESSTRISLHSPNNTTDGMVKKGWIIDKDNNRVLVKGTYSISGLEPINEWLASRICKRLDLDYCNYTLDILSGQLVSKCKNFLTKDEEIISASDIMNLDSDDNVSDYEKYVSILESYGIKDVKKKLSDMYIVDYLMLNTDRHMKNYGIIRNVKTLEWERITPIFDTGTSLQSDVTLPYLDFDNEEYKFFHSHNMTVNELVNYIKLEKYDLTKLDGLKDEYKEVLEKYSDIIELNPKRLEKTVEGFGERIELLKQAKGKYKDEM</sequence>
<evidence type="ECO:0000259" key="3">
    <source>
        <dbReference type="Pfam" id="PF07804"/>
    </source>
</evidence>
<evidence type="ECO:0000313" key="5">
    <source>
        <dbReference type="Proteomes" id="UP000824232"/>
    </source>
</evidence>
<reference evidence="4" key="1">
    <citation type="submission" date="2020-10" db="EMBL/GenBank/DDBJ databases">
        <authorList>
            <person name="Gilroy R."/>
        </authorList>
    </citation>
    <scope>NUCLEOTIDE SEQUENCE</scope>
    <source>
        <strain evidence="4">CHK184-20233</strain>
    </source>
</reference>
<keyword evidence="2" id="KW-0418">Kinase</keyword>
<dbReference type="EMBL" id="DVHC01000035">
    <property type="protein sequence ID" value="HIR59073.1"/>
    <property type="molecule type" value="Genomic_DNA"/>
</dbReference>
<feature type="domain" description="HipA-like C-terminal" evidence="3">
    <location>
        <begin position="160"/>
        <end position="313"/>
    </location>
</feature>
<keyword evidence="1" id="KW-0808">Transferase</keyword>
<comment type="caution">
    <text evidence="4">The sequence shown here is derived from an EMBL/GenBank/DDBJ whole genome shotgun (WGS) entry which is preliminary data.</text>
</comment>
<accession>A0A9D1DUB0</accession>
<dbReference type="AlphaFoldDB" id="A0A9D1DUB0"/>
<organism evidence="4 5">
    <name type="scientific">Candidatus Onthousia excrementipullorum</name>
    <dbReference type="NCBI Taxonomy" id="2840884"/>
    <lineage>
        <taxon>Bacteria</taxon>
        <taxon>Bacillati</taxon>
        <taxon>Bacillota</taxon>
        <taxon>Bacilli</taxon>
        <taxon>Candidatus Onthousia</taxon>
    </lineage>
</organism>
<dbReference type="InterPro" id="IPR012893">
    <property type="entry name" value="HipA-like_C"/>
</dbReference>
<gene>
    <name evidence="4" type="ORF">IAB38_03390</name>
</gene>
<name>A0A9D1DUB0_9FIRM</name>
<dbReference type="Proteomes" id="UP000824232">
    <property type="component" value="Unassembled WGS sequence"/>
</dbReference>
<reference evidence="4" key="2">
    <citation type="journal article" date="2021" name="PeerJ">
        <title>Extensive microbial diversity within the chicken gut microbiome revealed by metagenomics and culture.</title>
        <authorList>
            <person name="Gilroy R."/>
            <person name="Ravi A."/>
            <person name="Getino M."/>
            <person name="Pursley I."/>
            <person name="Horton D.L."/>
            <person name="Alikhan N.F."/>
            <person name="Baker D."/>
            <person name="Gharbi K."/>
            <person name="Hall N."/>
            <person name="Watson M."/>
            <person name="Adriaenssens E.M."/>
            <person name="Foster-Nyarko E."/>
            <person name="Jarju S."/>
            <person name="Secka A."/>
            <person name="Antonio M."/>
            <person name="Oren A."/>
            <person name="Chaudhuri R.R."/>
            <person name="La Ragione R."/>
            <person name="Hildebrand F."/>
            <person name="Pallen M.J."/>
        </authorList>
    </citation>
    <scope>NUCLEOTIDE SEQUENCE</scope>
    <source>
        <strain evidence="4">CHK184-20233</strain>
    </source>
</reference>
<evidence type="ECO:0000313" key="4">
    <source>
        <dbReference type="EMBL" id="HIR59073.1"/>
    </source>
</evidence>
<dbReference type="Gene3D" id="1.10.1070.20">
    <property type="match status" value="1"/>
</dbReference>
<evidence type="ECO:0000256" key="2">
    <source>
        <dbReference type="ARBA" id="ARBA00022777"/>
    </source>
</evidence>
<protein>
    <submittedName>
        <fullName evidence="4">HipA domain-containing protein</fullName>
    </submittedName>
</protein>